<protein>
    <recommendedName>
        <fullName evidence="2">UTP--glucose-1-phosphate uridylyltransferase</fullName>
        <ecNumber evidence="2">2.7.7.9</ecNumber>
    </recommendedName>
</protein>
<dbReference type="GO" id="GO:0003983">
    <property type="term" value="F:UTP:glucose-1-phosphate uridylyltransferase activity"/>
    <property type="evidence" value="ECO:0007669"/>
    <property type="project" value="UniProtKB-EC"/>
</dbReference>
<evidence type="ECO:0000256" key="2">
    <source>
        <dbReference type="ARBA" id="ARBA00012415"/>
    </source>
</evidence>
<dbReference type="InterPro" id="IPR029044">
    <property type="entry name" value="Nucleotide-diphossugar_trans"/>
</dbReference>
<dbReference type="OrthoDB" id="9803871at2"/>
<dbReference type="InterPro" id="IPR005771">
    <property type="entry name" value="GalU_uridylyltTrfase_bac/arc"/>
</dbReference>
<comment type="caution">
    <text evidence="7">The sequence shown here is derived from an EMBL/GenBank/DDBJ whole genome shotgun (WGS) entry which is preliminary data.</text>
</comment>
<dbReference type="Proteomes" id="UP000180098">
    <property type="component" value="Unassembled WGS sequence"/>
</dbReference>
<dbReference type="SUPFAM" id="SSF53448">
    <property type="entry name" value="Nucleotide-diphospho-sugar transferases"/>
    <property type="match status" value="1"/>
</dbReference>
<organism evidence="7 8">
    <name type="scientific">Anaerobacillus arseniciselenatis</name>
    <dbReference type="NCBI Taxonomy" id="85682"/>
    <lineage>
        <taxon>Bacteria</taxon>
        <taxon>Bacillati</taxon>
        <taxon>Bacillota</taxon>
        <taxon>Bacilli</taxon>
        <taxon>Bacillales</taxon>
        <taxon>Bacillaceae</taxon>
        <taxon>Anaerobacillus</taxon>
    </lineage>
</organism>
<dbReference type="PANTHER" id="PTHR43197:SF1">
    <property type="entry name" value="UTP--GLUCOSE-1-PHOSPHATE URIDYLYLTRANSFERASE"/>
    <property type="match status" value="1"/>
</dbReference>
<feature type="domain" description="Nucleotidyl transferase" evidence="6">
    <location>
        <begin position="6"/>
        <end position="264"/>
    </location>
</feature>
<evidence type="ECO:0000313" key="8">
    <source>
        <dbReference type="Proteomes" id="UP000180098"/>
    </source>
</evidence>
<dbReference type="EC" id="2.7.7.9" evidence="2"/>
<dbReference type="GO" id="GO:0006011">
    <property type="term" value="P:UDP-alpha-D-glucose metabolic process"/>
    <property type="evidence" value="ECO:0007669"/>
    <property type="project" value="InterPro"/>
</dbReference>
<dbReference type="Pfam" id="PF00483">
    <property type="entry name" value="NTP_transferase"/>
    <property type="match status" value="1"/>
</dbReference>
<reference evidence="7 8" key="1">
    <citation type="submission" date="2016-10" db="EMBL/GenBank/DDBJ databases">
        <title>Draft genome sequences of four alkaliphilic bacteria belonging to the Anaerobacillus genus.</title>
        <authorList>
            <person name="Bassil N.M."/>
            <person name="Lloyd J.R."/>
        </authorList>
    </citation>
    <scope>NUCLEOTIDE SEQUENCE [LARGE SCALE GENOMIC DNA]</scope>
    <source>
        <strain evidence="7 8">DSM 15340</strain>
    </source>
</reference>
<sequence>MKKVKKAIIPAAGYGTRNLPITKVLPKEMFPINGRPAIHYIVEEAAEAGIEEILIVVSRNKNMILDYFDRSLELEAFLEKTNKQHLLEEIETPNIHIQYVRQPYAEGLGDAVKLGRHFVGDEPFAVLLPDDFFLCSKKGAIDQLMHAYNIYQNSTIGLQKVKSEFLQNYGVVKEKKVDKRQYQVVDIVEKPRSSPPSNLAVTGRYVFNPSIFTYLEKVERGAGREIQLTDAIKASLNTENCYGVNLIGERYDIGKDEDYRKLMMRFWKKNNLL</sequence>
<accession>A0A1S2LEI9</accession>
<keyword evidence="4 7" id="KW-0548">Nucleotidyltransferase</keyword>
<dbReference type="PANTHER" id="PTHR43197">
    <property type="entry name" value="UTP--GLUCOSE-1-PHOSPHATE URIDYLYLTRANSFERASE"/>
    <property type="match status" value="1"/>
</dbReference>
<dbReference type="EMBL" id="MLQQ01000038">
    <property type="protein sequence ID" value="OIJ10776.1"/>
    <property type="molecule type" value="Genomic_DNA"/>
</dbReference>
<evidence type="ECO:0000313" key="7">
    <source>
        <dbReference type="EMBL" id="OIJ10776.1"/>
    </source>
</evidence>
<keyword evidence="3 7" id="KW-0808">Transferase</keyword>
<evidence type="ECO:0000256" key="4">
    <source>
        <dbReference type="ARBA" id="ARBA00022695"/>
    </source>
</evidence>
<dbReference type="InterPro" id="IPR005835">
    <property type="entry name" value="NTP_transferase_dom"/>
</dbReference>
<dbReference type="Gene3D" id="3.90.550.10">
    <property type="entry name" value="Spore Coat Polysaccharide Biosynthesis Protein SpsA, Chain A"/>
    <property type="match status" value="1"/>
</dbReference>
<gene>
    <name evidence="7" type="ORF">BKP35_13180</name>
</gene>
<proteinExistence type="inferred from homology"/>
<evidence type="ECO:0000256" key="3">
    <source>
        <dbReference type="ARBA" id="ARBA00022679"/>
    </source>
</evidence>
<evidence type="ECO:0000256" key="5">
    <source>
        <dbReference type="ARBA" id="ARBA00048128"/>
    </source>
</evidence>
<evidence type="ECO:0000256" key="1">
    <source>
        <dbReference type="ARBA" id="ARBA00006890"/>
    </source>
</evidence>
<comment type="similarity">
    <text evidence="1">Belongs to the UDPGP type 2 family.</text>
</comment>
<comment type="catalytic activity">
    <reaction evidence="5">
        <text>alpha-D-glucose 1-phosphate + UTP + H(+) = UDP-alpha-D-glucose + diphosphate</text>
        <dbReference type="Rhea" id="RHEA:19889"/>
        <dbReference type="ChEBI" id="CHEBI:15378"/>
        <dbReference type="ChEBI" id="CHEBI:33019"/>
        <dbReference type="ChEBI" id="CHEBI:46398"/>
        <dbReference type="ChEBI" id="CHEBI:58601"/>
        <dbReference type="ChEBI" id="CHEBI:58885"/>
        <dbReference type="EC" id="2.7.7.9"/>
    </reaction>
</comment>
<name>A0A1S2LEI9_9BACI</name>
<evidence type="ECO:0000259" key="6">
    <source>
        <dbReference type="Pfam" id="PF00483"/>
    </source>
</evidence>
<keyword evidence="8" id="KW-1185">Reference proteome</keyword>
<dbReference type="AlphaFoldDB" id="A0A1S2LEI9"/>
<dbReference type="RefSeq" id="WP_071313831.1">
    <property type="nucleotide sequence ID" value="NZ_MLQQ01000038.1"/>
</dbReference>